<dbReference type="SUPFAM" id="SSF51726">
    <property type="entry name" value="UROD/MetE-like"/>
    <property type="match status" value="1"/>
</dbReference>
<dbReference type="Gene3D" id="3.20.20.210">
    <property type="match status" value="1"/>
</dbReference>
<evidence type="ECO:0000313" key="1">
    <source>
        <dbReference type="EMBL" id="KKN89374.1"/>
    </source>
</evidence>
<gene>
    <name evidence="1" type="ORF">LCGC14_0238810</name>
</gene>
<dbReference type="InterPro" id="IPR038071">
    <property type="entry name" value="UROD/MetE-like_sf"/>
</dbReference>
<reference evidence="1" key="1">
    <citation type="journal article" date="2015" name="Nature">
        <title>Complex archaea that bridge the gap between prokaryotes and eukaryotes.</title>
        <authorList>
            <person name="Spang A."/>
            <person name="Saw J.H."/>
            <person name="Jorgensen S.L."/>
            <person name="Zaremba-Niedzwiedzka K."/>
            <person name="Martijn J."/>
            <person name="Lind A.E."/>
            <person name="van Eijk R."/>
            <person name="Schleper C."/>
            <person name="Guy L."/>
            <person name="Ettema T.J."/>
        </authorList>
    </citation>
    <scope>NUCLEOTIDE SEQUENCE</scope>
</reference>
<organism evidence="1">
    <name type="scientific">marine sediment metagenome</name>
    <dbReference type="NCBI Taxonomy" id="412755"/>
    <lineage>
        <taxon>unclassified sequences</taxon>
        <taxon>metagenomes</taxon>
        <taxon>ecological metagenomes</taxon>
    </lineage>
</organism>
<dbReference type="AlphaFoldDB" id="A0A0F9UCJ9"/>
<dbReference type="EMBL" id="LAZR01000119">
    <property type="protein sequence ID" value="KKN89374.1"/>
    <property type="molecule type" value="Genomic_DNA"/>
</dbReference>
<proteinExistence type="predicted"/>
<protein>
    <recommendedName>
        <fullName evidence="2">Uroporphyrinogen decarboxylase (URO-D) domain-containing protein</fullName>
    </recommendedName>
</protein>
<accession>A0A0F9UCJ9</accession>
<name>A0A0F9UCJ9_9ZZZZ</name>
<sequence>MMTRRERLMATLEGRPVDRPAVNFYEIGGWNVLAACDDPDEFNVYNDPSWRPLAQLAEEKTDIIRMVGPIWKGRSRRDAAIGTRSETWREGRSSFTRTVLTAPGRDLTSVTRRDPETMTTWTIEHVLKSVEDVKAYLQLPEEPFEGDLDVEAMAAGERELGEAGIVMIDRGDPLCEVAGLFSMADYTVLAMTEGALFHRLLERSARRVHEETETIAREFPGRLWRICGSEYASEPYLPPSLYAEYVNRYAGPMVRAIQDHGGYARIHSHGNLRGILPHIIAMGPAGLDPCEPPPQGDIELIDLRRQIGAETVLFGNIESSDIETLAPAAFETKVVAALTEGTAGEGRGFVLMPSSCPYGRTIVPNVLANYETMVRLATGWGG</sequence>
<evidence type="ECO:0008006" key="2">
    <source>
        <dbReference type="Google" id="ProtNLM"/>
    </source>
</evidence>
<comment type="caution">
    <text evidence="1">The sequence shown here is derived from an EMBL/GenBank/DDBJ whole genome shotgun (WGS) entry which is preliminary data.</text>
</comment>